<dbReference type="RefSeq" id="WP_175463296.1">
    <property type="nucleotide sequence ID" value="NZ_FOCT01000019.1"/>
</dbReference>
<reference evidence="2 3" key="1">
    <citation type="submission" date="2016-10" db="EMBL/GenBank/DDBJ databases">
        <authorList>
            <person name="de Groot N.N."/>
        </authorList>
    </citation>
    <scope>NUCLEOTIDE SEQUENCE [LARGE SCALE GENOMIC DNA]</scope>
    <source>
        <strain evidence="2 3">Nl18</strain>
    </source>
</reference>
<evidence type="ECO:0000313" key="3">
    <source>
        <dbReference type="Proteomes" id="UP000183898"/>
    </source>
</evidence>
<dbReference type="AlphaFoldDB" id="A0A1H8P8Y5"/>
<dbReference type="Proteomes" id="UP000183898">
    <property type="component" value="Unassembled WGS sequence"/>
</dbReference>
<dbReference type="InterPro" id="IPR027417">
    <property type="entry name" value="P-loop_NTPase"/>
</dbReference>
<dbReference type="EMBL" id="FOCT01000019">
    <property type="protein sequence ID" value="SEO38400.1"/>
    <property type="molecule type" value="Genomic_DNA"/>
</dbReference>
<evidence type="ECO:0000313" key="2">
    <source>
        <dbReference type="EMBL" id="SEO38400.1"/>
    </source>
</evidence>
<sequence>MSVDQIRQLVDSAPPFTIEGEQGSAMARADELAPPLWKLPSPITVQEFQNARITPDCIIEKLLYADVGLLIAPGGTGKTTLILHMAIHIVLGIPLFGLRIFKPGPVLIITAEDSREMLVARLRALADAMGLNEAERTKVMQGVLLSDVSGQGFRVTEIRDEVVRPAAEEVDALIQGCQTLRPVLVVIDPAVSFGVGESRVNDAEQGLIEAARRLKRMIGCCILYVHHSGKQNARDRAKDQYAGRGGSAFADGSRMVLVLQNVSPDEWHAATDRDLEEGETGLILARPKISYCAPQDEILICRSGYRFERIERIKVTKQMEQESAEDRVLQFLTEQLGAGKYYNKSTLEAHDLRLPRAEIREAVDRLLASGRLTQEDWPAEKKSGRGGARTYLHPMASVKYGEHRS</sequence>
<name>A0A1H8P8Y5_9PROT</name>
<proteinExistence type="predicted"/>
<accession>A0A1H8P8Y5</accession>
<organism evidence="2 3">
    <name type="scientific">Nitrosospira multiformis</name>
    <dbReference type="NCBI Taxonomy" id="1231"/>
    <lineage>
        <taxon>Bacteria</taxon>
        <taxon>Pseudomonadati</taxon>
        <taxon>Pseudomonadota</taxon>
        <taxon>Betaproteobacteria</taxon>
        <taxon>Nitrosomonadales</taxon>
        <taxon>Nitrosomonadaceae</taxon>
        <taxon>Nitrosospira</taxon>
    </lineage>
</organism>
<feature type="region of interest" description="Disordered" evidence="1">
    <location>
        <begin position="377"/>
        <end position="405"/>
    </location>
</feature>
<dbReference type="Gene3D" id="3.40.50.300">
    <property type="entry name" value="P-loop containing nucleotide triphosphate hydrolases"/>
    <property type="match status" value="1"/>
</dbReference>
<gene>
    <name evidence="2" type="ORF">SAMN05216404_11956</name>
</gene>
<dbReference type="SUPFAM" id="SSF52540">
    <property type="entry name" value="P-loop containing nucleoside triphosphate hydrolases"/>
    <property type="match status" value="1"/>
</dbReference>
<evidence type="ECO:0000256" key="1">
    <source>
        <dbReference type="SAM" id="MobiDB-lite"/>
    </source>
</evidence>
<dbReference type="Pfam" id="PF13481">
    <property type="entry name" value="AAA_25"/>
    <property type="match status" value="1"/>
</dbReference>
<evidence type="ECO:0008006" key="4">
    <source>
        <dbReference type="Google" id="ProtNLM"/>
    </source>
</evidence>
<protein>
    <recommendedName>
        <fullName evidence="4">AAA domain-containing protein</fullName>
    </recommendedName>
</protein>